<dbReference type="Proteomes" id="UP001158576">
    <property type="component" value="Chromosome XSR"/>
</dbReference>
<sequence>MNEICEDKQPQLLCLQTILVRHGEGPCHRLSPKEKALCPKTCQTCNGPGCQPTLSLPIYLDHRLCLT</sequence>
<dbReference type="EMBL" id="OU015569">
    <property type="protein sequence ID" value="CAG5098728.1"/>
    <property type="molecule type" value="Genomic_DNA"/>
</dbReference>
<gene>
    <name evidence="1" type="ORF">OKIOD_LOCUS7481</name>
</gene>
<name>A0ABN7SKS5_OIKDI</name>
<proteinExistence type="predicted"/>
<reference evidence="1 2" key="1">
    <citation type="submission" date="2021-04" db="EMBL/GenBank/DDBJ databases">
        <authorList>
            <person name="Bliznina A."/>
        </authorList>
    </citation>
    <scope>NUCLEOTIDE SEQUENCE [LARGE SCALE GENOMIC DNA]</scope>
</reference>
<accession>A0ABN7SKS5</accession>
<evidence type="ECO:0000313" key="1">
    <source>
        <dbReference type="EMBL" id="CAG5098728.1"/>
    </source>
</evidence>
<organism evidence="1 2">
    <name type="scientific">Oikopleura dioica</name>
    <name type="common">Tunicate</name>
    <dbReference type="NCBI Taxonomy" id="34765"/>
    <lineage>
        <taxon>Eukaryota</taxon>
        <taxon>Metazoa</taxon>
        <taxon>Chordata</taxon>
        <taxon>Tunicata</taxon>
        <taxon>Appendicularia</taxon>
        <taxon>Copelata</taxon>
        <taxon>Oikopleuridae</taxon>
        <taxon>Oikopleura</taxon>
    </lineage>
</organism>
<keyword evidence="2" id="KW-1185">Reference proteome</keyword>
<protein>
    <submittedName>
        <fullName evidence="1">Oidioi.mRNA.OKI2018_I69.XSR.g15923.t1.cds</fullName>
    </submittedName>
</protein>
<evidence type="ECO:0000313" key="2">
    <source>
        <dbReference type="Proteomes" id="UP001158576"/>
    </source>
</evidence>